<dbReference type="InterPro" id="IPR042567">
    <property type="entry name" value="SPIN/Ssty_sf"/>
</dbReference>
<reference evidence="3" key="1">
    <citation type="submission" date="2025-08" db="UniProtKB">
        <authorList>
            <consortium name="RefSeq"/>
        </authorList>
    </citation>
    <scope>IDENTIFICATION</scope>
    <source>
        <tissue evidence="3">Kidney</tissue>
    </source>
</reference>
<evidence type="ECO:0000256" key="1">
    <source>
        <dbReference type="ARBA" id="ARBA00009467"/>
    </source>
</evidence>
<accession>A0A6P3RNP0</accession>
<dbReference type="Pfam" id="PF02513">
    <property type="entry name" value="Spin-Ssty"/>
    <property type="match status" value="3"/>
</dbReference>
<name>A0A6P3RNP0_PTEVA</name>
<dbReference type="FunFam" id="2.80.10.70:FF:000001">
    <property type="entry name" value="Spindlin 1"/>
    <property type="match status" value="1"/>
</dbReference>
<dbReference type="GO" id="GO:0007276">
    <property type="term" value="P:gamete generation"/>
    <property type="evidence" value="ECO:0007669"/>
    <property type="project" value="InterPro"/>
</dbReference>
<dbReference type="AlphaFoldDB" id="A0A6P3RNP0"/>
<protein>
    <submittedName>
        <fullName evidence="3">Spindlin-3</fullName>
    </submittedName>
</protein>
<dbReference type="Gene3D" id="2.80.10.70">
    <property type="entry name" value="Spindlin/Ssty"/>
    <property type="match status" value="1"/>
</dbReference>
<evidence type="ECO:0000313" key="2">
    <source>
        <dbReference type="Proteomes" id="UP000515202"/>
    </source>
</evidence>
<sequence>MVGPQDVKTPFGKAAAGQRSRTGTSVCDVTVMKRKAVHKKHRSRPTFQPRNNIVDCRTRHGWKEGDEPLTQWKGTVLDQVPVNFSLYLIKYNGFDCVYGLELHRNEKVSSLEVLPNKVASFRLSNTHLTEIMIGKAVEHIFETEEGSKNEWRGMILAQAPVMKTWFYVTYEKDPVLYMYQLLDDYKDGDLHILPDSNDSPPAEREPAEIVDILIRKQVEYAKDNGSKRTGMVIHQVEAKPSVYFIKFDDNFHIYIYDLVKTS</sequence>
<dbReference type="InterPro" id="IPR003671">
    <property type="entry name" value="SPIN/Ssty"/>
</dbReference>
<dbReference type="Proteomes" id="UP000515202">
    <property type="component" value="Unplaced"/>
</dbReference>
<evidence type="ECO:0000313" key="3">
    <source>
        <dbReference type="RefSeq" id="XP_011383361.2"/>
    </source>
</evidence>
<gene>
    <name evidence="3" type="primary">LOC105308985</name>
</gene>
<dbReference type="PANTHER" id="PTHR10405">
    <property type="entry name" value="SPINDLIN"/>
    <property type="match status" value="1"/>
</dbReference>
<organism evidence="2 3">
    <name type="scientific">Pteropus vampyrus</name>
    <name type="common">Large flying fox</name>
    <dbReference type="NCBI Taxonomy" id="132908"/>
    <lineage>
        <taxon>Eukaryota</taxon>
        <taxon>Metazoa</taxon>
        <taxon>Chordata</taxon>
        <taxon>Craniata</taxon>
        <taxon>Vertebrata</taxon>
        <taxon>Euteleostomi</taxon>
        <taxon>Mammalia</taxon>
        <taxon>Eutheria</taxon>
        <taxon>Laurasiatheria</taxon>
        <taxon>Chiroptera</taxon>
        <taxon>Yinpterochiroptera</taxon>
        <taxon>Pteropodoidea</taxon>
        <taxon>Pteropodidae</taxon>
        <taxon>Pteropodinae</taxon>
        <taxon>Pteropus</taxon>
    </lineage>
</organism>
<keyword evidence="2" id="KW-1185">Reference proteome</keyword>
<dbReference type="RefSeq" id="XP_011383361.2">
    <property type="nucleotide sequence ID" value="XM_011385059.2"/>
</dbReference>
<dbReference type="KEGG" id="pvp:105308985"/>
<dbReference type="OrthoDB" id="9944558at2759"/>
<comment type="similarity">
    <text evidence="1">Belongs to the SPIN/STSY family.</text>
</comment>
<dbReference type="GeneID" id="105308985"/>
<proteinExistence type="inferred from homology"/>